<dbReference type="GO" id="GO:0005886">
    <property type="term" value="C:plasma membrane"/>
    <property type="evidence" value="ECO:0007669"/>
    <property type="project" value="UniProtKB-SubCell"/>
</dbReference>
<feature type="transmembrane region" description="Helical" evidence="10">
    <location>
        <begin position="45"/>
        <end position="64"/>
    </location>
</feature>
<organism evidence="11 13">
    <name type="scientific">Prevotella fusca JCM 17724</name>
    <dbReference type="NCBI Taxonomy" id="1236517"/>
    <lineage>
        <taxon>Bacteria</taxon>
        <taxon>Pseudomonadati</taxon>
        <taxon>Bacteroidota</taxon>
        <taxon>Bacteroidia</taxon>
        <taxon>Bacteroidales</taxon>
        <taxon>Prevotellaceae</taxon>
        <taxon>Prevotella</taxon>
    </lineage>
</organism>
<dbReference type="OrthoDB" id="9805788at2"/>
<evidence type="ECO:0000256" key="1">
    <source>
        <dbReference type="ARBA" id="ARBA00004651"/>
    </source>
</evidence>
<dbReference type="KEGG" id="pfus:ADJ77_09995"/>
<dbReference type="PIRSF" id="PIRSF016636">
    <property type="entry name" value="AlgI_DltB"/>
    <property type="match status" value="1"/>
</dbReference>
<accession>A0A0K1NM30</accession>
<name>A0A0K1NM30_9BACT</name>
<dbReference type="EMBL" id="CP072369">
    <property type="protein sequence ID" value="QUB85748.1"/>
    <property type="molecule type" value="Genomic_DNA"/>
</dbReference>
<dbReference type="PIRSF" id="PIRSF500217">
    <property type="entry name" value="AlgI"/>
    <property type="match status" value="1"/>
</dbReference>
<feature type="transmembrane region" description="Helical" evidence="10">
    <location>
        <begin position="84"/>
        <end position="106"/>
    </location>
</feature>
<sequence length="515" mass="59945">MEINNILSQIMATLKIFLQSIESYFSSLDFTKVTDILLYNPREPLLFSSGAFLFIFLVFMVGYYCLRNKLDARLLFVTLFSYYFFYKSSSFYFLLLIIVTVSDFYIARRVAKGKHPKLWLALTLFIDLGLLAYFKYTNFFAGMVTQMIGGNFQPWDIFLPVGISFYTFKTISYVVDVYRKKEQPMESLLDYAFYVSFFPTLLAGPITRTTDFGPQIRKPLHISREMFAQGVFFIIIGLFKKAVISDYISQNFVDRIFDNPTLFSGGEVLLGLYGYCIQIYCDFSGYSDMAIGIALLLGFKIPMNFNAPLTADSMTDFWRRWHISLSTWIRDYVYISLGGNRKGTLHMYFNQMVAMTACGLWHGASLNFVVWGVLHGALVCLHKFWSQTVMKHDRRYHPSGIRRFFSVFITFHVLCFTWLFFRCKDFDGVWVMLKQMFTKFNPTVLPNVLVGYKYVFLFMAFALLTHWIPDSWQNRCVRVLEKGGVVVSAIAITIVIFIIMQVKSSDIQPFIYFQF</sequence>
<comment type="similarity">
    <text evidence="2 9">Belongs to the membrane-bound acyltransferase family.</text>
</comment>
<dbReference type="STRING" id="1236517.ADJ77_09995"/>
<evidence type="ECO:0000313" key="13">
    <source>
        <dbReference type="Proteomes" id="UP000060345"/>
    </source>
</evidence>
<dbReference type="InterPro" id="IPR028362">
    <property type="entry name" value="AlgI"/>
</dbReference>
<evidence type="ECO:0000256" key="9">
    <source>
        <dbReference type="PIRNR" id="PIRNR016636"/>
    </source>
</evidence>
<dbReference type="InterPro" id="IPR051085">
    <property type="entry name" value="MB_O-acyltransferase"/>
</dbReference>
<evidence type="ECO:0000256" key="7">
    <source>
        <dbReference type="ARBA" id="ARBA00023136"/>
    </source>
</evidence>
<dbReference type="InterPro" id="IPR004299">
    <property type="entry name" value="MBOAT_fam"/>
</dbReference>
<keyword evidence="7 9" id="KW-0472">Membrane</keyword>
<dbReference type="AlphaFoldDB" id="A0A0K1NM30"/>
<keyword evidence="5 10" id="KW-0812">Transmembrane</keyword>
<dbReference type="Pfam" id="PF03062">
    <property type="entry name" value="MBOAT"/>
    <property type="match status" value="1"/>
</dbReference>
<comment type="subcellular location">
    <subcellularLocation>
        <location evidence="1">Cell membrane</location>
        <topology evidence="1">Multi-pass membrane protein</topology>
    </subcellularLocation>
</comment>
<dbReference type="Proteomes" id="UP000682005">
    <property type="component" value="Chromosome 2"/>
</dbReference>
<feature type="transmembrane region" description="Helical" evidence="10">
    <location>
        <begin position="449"/>
        <end position="468"/>
    </location>
</feature>
<dbReference type="GO" id="GO:0016746">
    <property type="term" value="F:acyltransferase activity"/>
    <property type="evidence" value="ECO:0007669"/>
    <property type="project" value="UniProtKB-KW"/>
</dbReference>
<evidence type="ECO:0000256" key="2">
    <source>
        <dbReference type="ARBA" id="ARBA00010323"/>
    </source>
</evidence>
<evidence type="ECO:0000256" key="5">
    <source>
        <dbReference type="ARBA" id="ARBA00022692"/>
    </source>
</evidence>
<evidence type="ECO:0000256" key="10">
    <source>
        <dbReference type="SAM" id="Phobius"/>
    </source>
</evidence>
<feature type="transmembrane region" description="Helical" evidence="10">
    <location>
        <begin position="404"/>
        <end position="421"/>
    </location>
</feature>
<dbReference type="InterPro" id="IPR024194">
    <property type="entry name" value="Ac/AlaTfrase_AlgI/DltB"/>
</dbReference>
<evidence type="ECO:0000256" key="8">
    <source>
        <dbReference type="ARBA" id="ARBA00023315"/>
    </source>
</evidence>
<evidence type="ECO:0000313" key="12">
    <source>
        <dbReference type="EMBL" id="QUB85748.1"/>
    </source>
</evidence>
<keyword evidence="3 9" id="KW-1003">Cell membrane</keyword>
<dbReference type="PANTHER" id="PTHR13285:SF23">
    <property type="entry name" value="TEICHOIC ACID D-ALANYLTRANSFERASE"/>
    <property type="match status" value="1"/>
</dbReference>
<dbReference type="PANTHER" id="PTHR13285">
    <property type="entry name" value="ACYLTRANSFERASE"/>
    <property type="match status" value="1"/>
</dbReference>
<dbReference type="RefSeq" id="WP_025079222.1">
    <property type="nucleotide sequence ID" value="NZ_BAKO01000062.1"/>
</dbReference>
<dbReference type="Proteomes" id="UP000060345">
    <property type="component" value="Chromosome 2"/>
</dbReference>
<protein>
    <submittedName>
        <fullName evidence="11">Alginate O-acetyltransferase</fullName>
    </submittedName>
    <submittedName>
        <fullName evidence="12">MBOAT family protein</fullName>
    </submittedName>
</protein>
<dbReference type="GO" id="GO:0042121">
    <property type="term" value="P:alginic acid biosynthetic process"/>
    <property type="evidence" value="ECO:0007669"/>
    <property type="project" value="InterPro"/>
</dbReference>
<reference evidence="12 14" key="2">
    <citation type="submission" date="2021-03" db="EMBL/GenBank/DDBJ databases">
        <title>Human Oral Microbial Genomes.</title>
        <authorList>
            <person name="Johnston C.D."/>
            <person name="Chen T."/>
            <person name="Dewhirst F.E."/>
        </authorList>
    </citation>
    <scope>NUCLEOTIDE SEQUENCE [LARGE SCALE GENOMIC DNA]</scope>
    <source>
        <strain evidence="12 14">W1435</strain>
    </source>
</reference>
<proteinExistence type="inferred from homology"/>
<evidence type="ECO:0000313" key="11">
    <source>
        <dbReference type="EMBL" id="AKU70134.1"/>
    </source>
</evidence>
<keyword evidence="14" id="KW-1185">Reference proteome</keyword>
<evidence type="ECO:0000256" key="4">
    <source>
        <dbReference type="ARBA" id="ARBA00022679"/>
    </source>
</evidence>
<evidence type="ECO:0000256" key="6">
    <source>
        <dbReference type="ARBA" id="ARBA00022989"/>
    </source>
</evidence>
<keyword evidence="6 10" id="KW-1133">Transmembrane helix</keyword>
<feature type="transmembrane region" description="Helical" evidence="10">
    <location>
        <begin position="226"/>
        <end position="243"/>
    </location>
</feature>
<reference evidence="11 13" key="1">
    <citation type="submission" date="2015-07" db="EMBL/GenBank/DDBJ databases">
        <authorList>
            <person name="Noorani M."/>
        </authorList>
    </citation>
    <scope>NUCLEOTIDE SEQUENCE [LARGE SCALE GENOMIC DNA]</scope>
    <source>
        <strain evidence="11 13">W1435</strain>
    </source>
</reference>
<evidence type="ECO:0000256" key="3">
    <source>
        <dbReference type="ARBA" id="ARBA00022475"/>
    </source>
</evidence>
<keyword evidence="8 9" id="KW-0012">Acyltransferase</keyword>
<dbReference type="eggNOG" id="COG1696">
    <property type="taxonomic scope" value="Bacteria"/>
</dbReference>
<feature type="transmembrane region" description="Helical" evidence="10">
    <location>
        <begin position="368"/>
        <end position="384"/>
    </location>
</feature>
<feature type="transmembrane region" description="Helical" evidence="10">
    <location>
        <begin position="480"/>
        <end position="500"/>
    </location>
</feature>
<feature type="transmembrane region" description="Helical" evidence="10">
    <location>
        <begin position="157"/>
        <end position="176"/>
    </location>
</feature>
<feature type="transmembrane region" description="Helical" evidence="10">
    <location>
        <begin position="118"/>
        <end position="137"/>
    </location>
</feature>
<keyword evidence="4 9" id="KW-0808">Transferase</keyword>
<dbReference type="EMBL" id="CP012075">
    <property type="protein sequence ID" value="AKU70134.1"/>
    <property type="molecule type" value="Genomic_DNA"/>
</dbReference>
<evidence type="ECO:0000313" key="14">
    <source>
        <dbReference type="Proteomes" id="UP000682005"/>
    </source>
</evidence>
<feature type="transmembrane region" description="Helical" evidence="10">
    <location>
        <begin position="188"/>
        <end position="206"/>
    </location>
</feature>
<gene>
    <name evidence="11" type="ORF">ADJ77_09995</name>
    <name evidence="12" type="ORF">J5A51_00225</name>
</gene>